<evidence type="ECO:0000313" key="2">
    <source>
        <dbReference type="Proteomes" id="UP000190675"/>
    </source>
</evidence>
<dbReference type="OrthoDB" id="8139096at2"/>
<organism evidence="1 2">
    <name type="scientific">Bradyrhizobium erythrophlei</name>
    <dbReference type="NCBI Taxonomy" id="1437360"/>
    <lineage>
        <taxon>Bacteria</taxon>
        <taxon>Pseudomonadati</taxon>
        <taxon>Pseudomonadota</taxon>
        <taxon>Alphaproteobacteria</taxon>
        <taxon>Hyphomicrobiales</taxon>
        <taxon>Nitrobacteraceae</taxon>
        <taxon>Bradyrhizobium</taxon>
    </lineage>
</organism>
<dbReference type="RefSeq" id="WP_079568384.1">
    <property type="nucleotide sequence ID" value="NZ_LT670818.1"/>
</dbReference>
<dbReference type="EMBL" id="LT670818">
    <property type="protein sequence ID" value="SHG99977.1"/>
    <property type="molecule type" value="Genomic_DNA"/>
</dbReference>
<evidence type="ECO:0000313" key="1">
    <source>
        <dbReference type="EMBL" id="SHG99977.1"/>
    </source>
</evidence>
<gene>
    <name evidence="1" type="ORF">SAMN05444169_5190</name>
</gene>
<name>A0A1M5PE73_9BRAD</name>
<sequence length="100" mass="11881">MNDPAHHLPRRYFVDENGRRVLIGLSIEETFEFETLDNLPAVKEGGERAAWEENGSPTTTRERRWLELYGKHDRAWRQWMVETEADRRVSLPFVNQLRVT</sequence>
<dbReference type="Proteomes" id="UP000190675">
    <property type="component" value="Chromosome I"/>
</dbReference>
<protein>
    <submittedName>
        <fullName evidence="1">Uncharacterized protein</fullName>
    </submittedName>
</protein>
<reference evidence="1 2" key="1">
    <citation type="submission" date="2016-11" db="EMBL/GenBank/DDBJ databases">
        <authorList>
            <person name="Jaros S."/>
            <person name="Januszkiewicz K."/>
            <person name="Wedrychowicz H."/>
        </authorList>
    </citation>
    <scope>NUCLEOTIDE SEQUENCE [LARGE SCALE GENOMIC DNA]</scope>
    <source>
        <strain evidence="1 2">GAS242</strain>
    </source>
</reference>
<proteinExistence type="predicted"/>
<dbReference type="AlphaFoldDB" id="A0A1M5PE73"/>
<accession>A0A1M5PE73</accession>